<keyword evidence="3" id="KW-1185">Reference proteome</keyword>
<dbReference type="SUPFAM" id="SSF141371">
    <property type="entry name" value="PilZ domain-like"/>
    <property type="match status" value="1"/>
</dbReference>
<dbReference type="InterPro" id="IPR009875">
    <property type="entry name" value="PilZ_domain"/>
</dbReference>
<evidence type="ECO:0000259" key="1">
    <source>
        <dbReference type="Pfam" id="PF07238"/>
    </source>
</evidence>
<comment type="caution">
    <text evidence="2">The sequence shown here is derived from an EMBL/GenBank/DDBJ whole genome shotgun (WGS) entry which is preliminary data.</text>
</comment>
<gene>
    <name evidence="2" type="ORF">D3876_08795</name>
</gene>
<dbReference type="OrthoDB" id="9806898at2"/>
<evidence type="ECO:0000313" key="2">
    <source>
        <dbReference type="EMBL" id="RJF90345.1"/>
    </source>
</evidence>
<protein>
    <submittedName>
        <fullName evidence="2">PilZ domain-containing protein</fullName>
    </submittedName>
</protein>
<proteinExistence type="predicted"/>
<accession>A0A418WK09</accession>
<organism evidence="2 3">
    <name type="scientific">Sphingomonas cavernae</name>
    <dbReference type="NCBI Taxonomy" id="2320861"/>
    <lineage>
        <taxon>Bacteria</taxon>
        <taxon>Pseudomonadati</taxon>
        <taxon>Pseudomonadota</taxon>
        <taxon>Alphaproteobacteria</taxon>
        <taxon>Sphingomonadales</taxon>
        <taxon>Sphingomonadaceae</taxon>
        <taxon>Sphingomonas</taxon>
    </lineage>
</organism>
<sequence>MLSYSGGMGIMRIAARMAVENGPGGERRTTRAPVQVSTTMRALGYHGFDVIIRNISEHGFMADTATEFVEGSYVRLKLPCVGTVLARIAWAKGGQVGGEFLNTVNPVRLRLVMGMGGATAH</sequence>
<evidence type="ECO:0000313" key="3">
    <source>
        <dbReference type="Proteomes" id="UP000286100"/>
    </source>
</evidence>
<name>A0A418WK09_9SPHN</name>
<dbReference type="EMBL" id="QYUM01000003">
    <property type="protein sequence ID" value="RJF90345.1"/>
    <property type="molecule type" value="Genomic_DNA"/>
</dbReference>
<dbReference type="GO" id="GO:0035438">
    <property type="term" value="F:cyclic-di-GMP binding"/>
    <property type="evidence" value="ECO:0007669"/>
    <property type="project" value="InterPro"/>
</dbReference>
<reference evidence="2 3" key="1">
    <citation type="submission" date="2018-09" db="EMBL/GenBank/DDBJ databases">
        <authorList>
            <person name="Zhu H."/>
        </authorList>
    </citation>
    <scope>NUCLEOTIDE SEQUENCE [LARGE SCALE GENOMIC DNA]</scope>
    <source>
        <strain evidence="2 3">K2R01-6</strain>
    </source>
</reference>
<dbReference type="Proteomes" id="UP000286100">
    <property type="component" value="Unassembled WGS sequence"/>
</dbReference>
<dbReference type="Pfam" id="PF07238">
    <property type="entry name" value="PilZ"/>
    <property type="match status" value="1"/>
</dbReference>
<feature type="domain" description="PilZ" evidence="1">
    <location>
        <begin position="27"/>
        <end position="103"/>
    </location>
</feature>
<dbReference type="AlphaFoldDB" id="A0A418WK09"/>